<proteinExistence type="predicted"/>
<dbReference type="RefSeq" id="WP_283714068.1">
    <property type="nucleotide sequence ID" value="NZ_JASJEW010000010.1"/>
</dbReference>
<evidence type="ECO:0000313" key="1">
    <source>
        <dbReference type="EMBL" id="MDJ1129422.1"/>
    </source>
</evidence>
<name>A0ABT6ZK34_9ACTN</name>
<organism evidence="1 2">
    <name type="scientific">Kribbibacterium absianum</name>
    <dbReference type="NCBI Taxonomy" id="3044210"/>
    <lineage>
        <taxon>Bacteria</taxon>
        <taxon>Bacillati</taxon>
        <taxon>Actinomycetota</taxon>
        <taxon>Coriobacteriia</taxon>
        <taxon>Coriobacteriales</taxon>
        <taxon>Kribbibacteriaceae</taxon>
        <taxon>Kribbibacterium</taxon>
    </lineage>
</organism>
<dbReference type="Proteomes" id="UP001431693">
    <property type="component" value="Unassembled WGS sequence"/>
</dbReference>
<evidence type="ECO:0008006" key="3">
    <source>
        <dbReference type="Google" id="ProtNLM"/>
    </source>
</evidence>
<evidence type="ECO:0000313" key="2">
    <source>
        <dbReference type="Proteomes" id="UP001431693"/>
    </source>
</evidence>
<dbReference type="EMBL" id="JASJEX010000002">
    <property type="protein sequence ID" value="MDJ1129422.1"/>
    <property type="molecule type" value="Genomic_DNA"/>
</dbReference>
<accession>A0ABT6ZK34</accession>
<sequence>MAELSILVDESGEQEGPSGFYLVTLVFHDQAMPIDRAVAGYHADLAAKGLPDVPFHVGSLKNGHDAFENLDLAERRRLMACFSGFVRRIDVRYRTLAYPRREVGTTERLAARLAHDLRALFVENQPLMQSHGQPSRAR</sequence>
<reference evidence="1" key="1">
    <citation type="submission" date="2023-05" db="EMBL/GenBank/DDBJ databases">
        <title>[olsenella] sp. nov., isolated from a pig farm feces dump.</title>
        <authorList>
            <person name="Chang Y.-H."/>
        </authorList>
    </citation>
    <scope>NUCLEOTIDE SEQUENCE</scope>
    <source>
        <strain evidence="1">YH-ols2217</strain>
    </source>
</reference>
<comment type="caution">
    <text evidence="1">The sequence shown here is derived from an EMBL/GenBank/DDBJ whole genome shotgun (WGS) entry which is preliminary data.</text>
</comment>
<protein>
    <recommendedName>
        <fullName evidence="3">DUF3800 domain-containing protein</fullName>
    </recommendedName>
</protein>
<keyword evidence="2" id="KW-1185">Reference proteome</keyword>
<gene>
    <name evidence="1" type="ORF">QJ043_04935</name>
</gene>